<proteinExistence type="predicted"/>
<feature type="region of interest" description="Disordered" evidence="1">
    <location>
        <begin position="17"/>
        <end position="53"/>
    </location>
</feature>
<reference evidence="2" key="1">
    <citation type="journal article" date="2019" name="Sci. Rep.">
        <title>Draft genome of Tanacetum cinerariifolium, the natural source of mosquito coil.</title>
        <authorList>
            <person name="Yamashiro T."/>
            <person name="Shiraishi A."/>
            <person name="Satake H."/>
            <person name="Nakayama K."/>
        </authorList>
    </citation>
    <scope>NUCLEOTIDE SEQUENCE</scope>
</reference>
<gene>
    <name evidence="2" type="ORF">Tci_863428</name>
</gene>
<evidence type="ECO:0000313" key="2">
    <source>
        <dbReference type="EMBL" id="GFC91458.1"/>
    </source>
</evidence>
<comment type="caution">
    <text evidence="2">The sequence shown here is derived from an EMBL/GenBank/DDBJ whole genome shotgun (WGS) entry which is preliminary data.</text>
</comment>
<protein>
    <submittedName>
        <fullName evidence="2">Uncharacterized protein</fullName>
    </submittedName>
</protein>
<evidence type="ECO:0000256" key="1">
    <source>
        <dbReference type="SAM" id="MobiDB-lite"/>
    </source>
</evidence>
<name>A0A699S351_TANCI</name>
<dbReference type="EMBL" id="BKCJ011131867">
    <property type="protein sequence ID" value="GFC91458.1"/>
    <property type="molecule type" value="Genomic_DNA"/>
</dbReference>
<sequence length="97" mass="10635">MSGATWLSSCSGTVTGATTQRRSMVANDSQRWRTTVNHSRTTTRPPSDHRSTTSQWWLTVNQWSGLVRVGSCSGRVGSGSGRVATWATQRVPRGMCY</sequence>
<dbReference type="AlphaFoldDB" id="A0A699S351"/>
<feature type="compositionally biased region" description="Polar residues" evidence="1">
    <location>
        <begin position="17"/>
        <end position="45"/>
    </location>
</feature>
<accession>A0A699S351</accession>
<organism evidence="2">
    <name type="scientific">Tanacetum cinerariifolium</name>
    <name type="common">Dalmatian daisy</name>
    <name type="synonym">Chrysanthemum cinerariifolium</name>
    <dbReference type="NCBI Taxonomy" id="118510"/>
    <lineage>
        <taxon>Eukaryota</taxon>
        <taxon>Viridiplantae</taxon>
        <taxon>Streptophyta</taxon>
        <taxon>Embryophyta</taxon>
        <taxon>Tracheophyta</taxon>
        <taxon>Spermatophyta</taxon>
        <taxon>Magnoliopsida</taxon>
        <taxon>eudicotyledons</taxon>
        <taxon>Gunneridae</taxon>
        <taxon>Pentapetalae</taxon>
        <taxon>asterids</taxon>
        <taxon>campanulids</taxon>
        <taxon>Asterales</taxon>
        <taxon>Asteraceae</taxon>
        <taxon>Asteroideae</taxon>
        <taxon>Anthemideae</taxon>
        <taxon>Anthemidinae</taxon>
        <taxon>Tanacetum</taxon>
    </lineage>
</organism>